<dbReference type="WBParaSite" id="nRc.2.0.1.t11648-RA">
    <property type="protein sequence ID" value="nRc.2.0.1.t11648-RA"/>
    <property type="gene ID" value="nRc.2.0.1.g11648"/>
</dbReference>
<organism evidence="1 2">
    <name type="scientific">Romanomermis culicivorax</name>
    <name type="common">Nematode worm</name>
    <dbReference type="NCBI Taxonomy" id="13658"/>
    <lineage>
        <taxon>Eukaryota</taxon>
        <taxon>Metazoa</taxon>
        <taxon>Ecdysozoa</taxon>
        <taxon>Nematoda</taxon>
        <taxon>Enoplea</taxon>
        <taxon>Dorylaimia</taxon>
        <taxon>Mermithida</taxon>
        <taxon>Mermithoidea</taxon>
        <taxon>Mermithidae</taxon>
        <taxon>Romanomermis</taxon>
    </lineage>
</organism>
<sequence>MHWDEKKKGCVLEGEEWSIENRTISSNIPQMQPPCAYIIRKAEGCILDDMSNRHKYHIDGNLQDALRSANRNTCRKIPGPFNNKIQMFDQIL</sequence>
<keyword evidence="1" id="KW-1185">Reference proteome</keyword>
<protein>
    <submittedName>
        <fullName evidence="2">Uncharacterized protein</fullName>
    </submittedName>
</protein>
<evidence type="ECO:0000313" key="2">
    <source>
        <dbReference type="WBParaSite" id="nRc.2.0.1.t11648-RA"/>
    </source>
</evidence>
<accession>A0A915ICY5</accession>
<dbReference type="AlphaFoldDB" id="A0A915ICY5"/>
<proteinExistence type="predicted"/>
<evidence type="ECO:0000313" key="1">
    <source>
        <dbReference type="Proteomes" id="UP000887565"/>
    </source>
</evidence>
<name>A0A915ICY5_ROMCU</name>
<reference evidence="2" key="1">
    <citation type="submission" date="2022-11" db="UniProtKB">
        <authorList>
            <consortium name="WormBaseParasite"/>
        </authorList>
    </citation>
    <scope>IDENTIFICATION</scope>
</reference>
<dbReference type="Proteomes" id="UP000887565">
    <property type="component" value="Unplaced"/>
</dbReference>